<accession>A0A9P0A1C8</accession>
<feature type="region of interest" description="Disordered" evidence="1">
    <location>
        <begin position="1"/>
        <end position="24"/>
    </location>
</feature>
<protein>
    <submittedName>
        <fullName evidence="3">Uncharacterized protein</fullName>
    </submittedName>
</protein>
<keyword evidence="2" id="KW-0812">Transmembrane</keyword>
<reference evidence="3" key="1">
    <citation type="submission" date="2021-12" db="EMBL/GenBank/DDBJ databases">
        <authorList>
            <person name="King R."/>
        </authorList>
    </citation>
    <scope>NUCLEOTIDE SEQUENCE</scope>
</reference>
<proteinExistence type="predicted"/>
<gene>
    <name evidence="3" type="ORF">BEMITA_LOCUS1825</name>
</gene>
<name>A0A9P0A1C8_BEMTA</name>
<evidence type="ECO:0000256" key="1">
    <source>
        <dbReference type="SAM" id="MobiDB-lite"/>
    </source>
</evidence>
<sequence>MSSYGVYGEETDDGDEEGFSKTSKETAVYYPEPVLVVSKQKDGSTTSVLRSAADLEARGGGRGSGAGCFWCSCSEKRPNLDVDDQMASFDTSGWCKPAVLLIVLVLLLVLFFVEEGRIISAFVVSSVTSKRSH</sequence>
<evidence type="ECO:0000313" key="3">
    <source>
        <dbReference type="EMBL" id="CAH0382268.1"/>
    </source>
</evidence>
<organism evidence="3 4">
    <name type="scientific">Bemisia tabaci</name>
    <name type="common">Sweetpotato whitefly</name>
    <name type="synonym">Aleurodes tabaci</name>
    <dbReference type="NCBI Taxonomy" id="7038"/>
    <lineage>
        <taxon>Eukaryota</taxon>
        <taxon>Metazoa</taxon>
        <taxon>Ecdysozoa</taxon>
        <taxon>Arthropoda</taxon>
        <taxon>Hexapoda</taxon>
        <taxon>Insecta</taxon>
        <taxon>Pterygota</taxon>
        <taxon>Neoptera</taxon>
        <taxon>Paraneoptera</taxon>
        <taxon>Hemiptera</taxon>
        <taxon>Sternorrhyncha</taxon>
        <taxon>Aleyrodoidea</taxon>
        <taxon>Aleyrodidae</taxon>
        <taxon>Aleyrodinae</taxon>
        <taxon>Bemisia</taxon>
    </lineage>
</organism>
<dbReference type="Proteomes" id="UP001152759">
    <property type="component" value="Chromosome 1"/>
</dbReference>
<dbReference type="EMBL" id="OU963862">
    <property type="protein sequence ID" value="CAH0382268.1"/>
    <property type="molecule type" value="Genomic_DNA"/>
</dbReference>
<keyword evidence="2" id="KW-0472">Membrane</keyword>
<keyword evidence="4" id="KW-1185">Reference proteome</keyword>
<feature type="transmembrane region" description="Helical" evidence="2">
    <location>
        <begin position="94"/>
        <end position="113"/>
    </location>
</feature>
<keyword evidence="2" id="KW-1133">Transmembrane helix</keyword>
<evidence type="ECO:0000256" key="2">
    <source>
        <dbReference type="SAM" id="Phobius"/>
    </source>
</evidence>
<evidence type="ECO:0000313" key="4">
    <source>
        <dbReference type="Proteomes" id="UP001152759"/>
    </source>
</evidence>
<dbReference type="AlphaFoldDB" id="A0A9P0A1C8"/>